<dbReference type="GO" id="GO:0008009">
    <property type="term" value="F:chemokine activity"/>
    <property type="evidence" value="ECO:0007669"/>
    <property type="project" value="InterPro"/>
</dbReference>
<dbReference type="Gene3D" id="2.40.50.40">
    <property type="match status" value="1"/>
</dbReference>
<feature type="domain" description="Chemokine interleukin-8-like" evidence="7">
    <location>
        <begin position="124"/>
        <end position="182"/>
    </location>
</feature>
<dbReference type="InterPro" id="IPR036048">
    <property type="entry name" value="Interleukin_8-like_sf"/>
</dbReference>
<keyword evidence="3" id="KW-0202">Cytokine</keyword>
<reference evidence="8" key="3">
    <citation type="submission" date="2025-09" db="UniProtKB">
        <authorList>
            <consortium name="Ensembl"/>
        </authorList>
    </citation>
    <scope>IDENTIFICATION</scope>
</reference>
<evidence type="ECO:0000313" key="9">
    <source>
        <dbReference type="Proteomes" id="UP000008912"/>
    </source>
</evidence>
<dbReference type="Ensembl" id="ENSAMET00000037123.1">
    <property type="protein sequence ID" value="ENSAMEP00000022811.1"/>
    <property type="gene ID" value="ENSAMEG00000027516.1"/>
</dbReference>
<dbReference type="GO" id="GO:0006954">
    <property type="term" value="P:inflammatory response"/>
    <property type="evidence" value="ECO:0007669"/>
    <property type="project" value="UniProtKB-KW"/>
</dbReference>
<accession>A0A7N5JB64</accession>
<evidence type="ECO:0000256" key="2">
    <source>
        <dbReference type="ARBA" id="ARBA00022500"/>
    </source>
</evidence>
<dbReference type="GO" id="GO:0070098">
    <property type="term" value="P:chemokine-mediated signaling pathway"/>
    <property type="evidence" value="ECO:0007669"/>
    <property type="project" value="TreeGrafter"/>
</dbReference>
<dbReference type="FunFam" id="2.40.50.40:FF:000002">
    <property type="entry name" value="C-C motif chemokine"/>
    <property type="match status" value="1"/>
</dbReference>
<dbReference type="InParanoid" id="A0A7N5JB64"/>
<feature type="transmembrane region" description="Helical" evidence="6">
    <location>
        <begin position="93"/>
        <end position="111"/>
    </location>
</feature>
<dbReference type="PANTHER" id="PTHR12015">
    <property type="entry name" value="SMALL INDUCIBLE CYTOKINE A"/>
    <property type="match status" value="1"/>
</dbReference>
<dbReference type="GO" id="GO:0048020">
    <property type="term" value="F:CCR chemokine receptor binding"/>
    <property type="evidence" value="ECO:0007669"/>
    <property type="project" value="TreeGrafter"/>
</dbReference>
<evidence type="ECO:0000256" key="3">
    <source>
        <dbReference type="ARBA" id="ARBA00022514"/>
    </source>
</evidence>
<reference evidence="8 9" key="1">
    <citation type="journal article" date="2010" name="Nature">
        <title>The sequence and de novo assembly of the giant panda genome.</title>
        <authorList>
            <person name="Li R."/>
            <person name="Fan W."/>
            <person name="Tian G."/>
            <person name="Zhu H."/>
            <person name="He L."/>
            <person name="Cai J."/>
            <person name="Huang Q."/>
            <person name="Cai Q."/>
            <person name="Li B."/>
            <person name="Bai Y."/>
            <person name="Zhang Z."/>
            <person name="Zhang Y."/>
            <person name="Wang W."/>
            <person name="Li J."/>
            <person name="Wei F."/>
            <person name="Li H."/>
            <person name="Jian M."/>
            <person name="Li J."/>
            <person name="Zhang Z."/>
            <person name="Nielsen R."/>
            <person name="Li D."/>
            <person name="Gu W."/>
            <person name="Yang Z."/>
            <person name="Xuan Z."/>
            <person name="Ryder O.A."/>
            <person name="Leung F.C."/>
            <person name="Zhou Y."/>
            <person name="Cao J."/>
            <person name="Sun X."/>
            <person name="Fu Y."/>
            <person name="Fang X."/>
            <person name="Guo X."/>
            <person name="Wang B."/>
            <person name="Hou R."/>
            <person name="Shen F."/>
            <person name="Mu B."/>
            <person name="Ni P."/>
            <person name="Lin R."/>
            <person name="Qian W."/>
            <person name="Wang G."/>
            <person name="Yu C."/>
            <person name="Nie W."/>
            <person name="Wang J."/>
            <person name="Wu Z."/>
            <person name="Liang H."/>
            <person name="Min J."/>
            <person name="Wu Q."/>
            <person name="Cheng S."/>
            <person name="Ruan J."/>
            <person name="Wang M."/>
            <person name="Shi Z."/>
            <person name="Wen M."/>
            <person name="Liu B."/>
            <person name="Ren X."/>
            <person name="Zheng H."/>
            <person name="Dong D."/>
            <person name="Cook K."/>
            <person name="Shan G."/>
            <person name="Zhang H."/>
            <person name="Kosiol C."/>
            <person name="Xie X."/>
            <person name="Lu Z."/>
            <person name="Zheng H."/>
            <person name="Li Y."/>
            <person name="Steiner C.C."/>
            <person name="Lam T.T."/>
            <person name="Lin S."/>
            <person name="Zhang Q."/>
            <person name="Li G."/>
            <person name="Tian J."/>
            <person name="Gong T."/>
            <person name="Liu H."/>
            <person name="Zhang D."/>
            <person name="Fang L."/>
            <person name="Ye C."/>
            <person name="Zhang J."/>
            <person name="Hu W."/>
            <person name="Xu A."/>
            <person name="Ren Y."/>
            <person name="Zhang G."/>
            <person name="Bruford M.W."/>
            <person name="Li Q."/>
            <person name="Ma L."/>
            <person name="Guo Y."/>
            <person name="An N."/>
            <person name="Hu Y."/>
            <person name="Zheng Y."/>
            <person name="Shi Y."/>
            <person name="Li Z."/>
            <person name="Liu Q."/>
            <person name="Chen Y."/>
            <person name="Zhao J."/>
            <person name="Qu N."/>
            <person name="Zhao S."/>
            <person name="Tian F."/>
            <person name="Wang X."/>
            <person name="Wang H."/>
            <person name="Xu L."/>
            <person name="Liu X."/>
            <person name="Vinar T."/>
            <person name="Wang Y."/>
            <person name="Lam T.W."/>
            <person name="Yiu S.M."/>
            <person name="Liu S."/>
            <person name="Zhang H."/>
            <person name="Li D."/>
            <person name="Huang Y."/>
            <person name="Wang X."/>
            <person name="Yang G."/>
            <person name="Jiang Z."/>
            <person name="Wang J."/>
            <person name="Qin N."/>
            <person name="Li L."/>
            <person name="Li J."/>
            <person name="Bolund L."/>
            <person name="Kristiansen K."/>
            <person name="Wong G.K."/>
            <person name="Olson M."/>
            <person name="Zhang X."/>
            <person name="Li S."/>
            <person name="Yang H."/>
            <person name="Wang J."/>
            <person name="Wang J."/>
        </authorList>
    </citation>
    <scope>NUCLEOTIDE SEQUENCE [LARGE SCALE GENOMIC DNA]</scope>
</reference>
<sequence>MEGNFLPEILALQPSLAPPSKNMQDMKLLRHCDSLLPFVILVPSVKKIFCLDDHFSTPLQPRSLRSPHQVSSPPAAAPHQEDKGLPPARRMKVSMAAISILLILLITCALGRKAEFSSRGPYHPAECCVSYIAQAIPRHRITDYYETSSQCSRPGIVFITKKGHSVCANPGDEWVQDYIKDLEGKE</sequence>
<dbReference type="InterPro" id="IPR039809">
    <property type="entry name" value="Chemokine_b/g/d"/>
</dbReference>
<dbReference type="GO" id="GO:0061844">
    <property type="term" value="P:antimicrobial humoral immune response mediated by antimicrobial peptide"/>
    <property type="evidence" value="ECO:0007669"/>
    <property type="project" value="TreeGrafter"/>
</dbReference>
<gene>
    <name evidence="8" type="primary">LOC100468009</name>
</gene>
<proteinExistence type="inferred from homology"/>
<dbReference type="SMART" id="SM00199">
    <property type="entry name" value="SCY"/>
    <property type="match status" value="1"/>
</dbReference>
<dbReference type="GO" id="GO:0005615">
    <property type="term" value="C:extracellular space"/>
    <property type="evidence" value="ECO:0007669"/>
    <property type="project" value="UniProtKB-KW"/>
</dbReference>
<name>A0A7N5JB64_AILME</name>
<keyword evidence="6" id="KW-1133">Transmembrane helix</keyword>
<dbReference type="Proteomes" id="UP000008912">
    <property type="component" value="Unassembled WGS sequence"/>
</dbReference>
<evidence type="ECO:0000256" key="1">
    <source>
        <dbReference type="ARBA" id="ARBA00010868"/>
    </source>
</evidence>
<keyword evidence="2" id="KW-0145">Chemotaxis</keyword>
<keyword evidence="4" id="KW-0395">Inflammatory response</keyword>
<comment type="similarity">
    <text evidence="1">Belongs to the intercrine beta (chemokine CC) family.</text>
</comment>
<evidence type="ECO:0000259" key="7">
    <source>
        <dbReference type="SMART" id="SM00199"/>
    </source>
</evidence>
<keyword evidence="9" id="KW-1185">Reference proteome</keyword>
<keyword evidence="6" id="KW-0812">Transmembrane</keyword>
<dbReference type="SUPFAM" id="SSF54117">
    <property type="entry name" value="Interleukin 8-like chemokines"/>
    <property type="match status" value="1"/>
</dbReference>
<dbReference type="InterPro" id="IPR001811">
    <property type="entry name" value="Chemokine_IL8-like_dom"/>
</dbReference>
<dbReference type="GeneTree" id="ENSGT01100000263482"/>
<dbReference type="Pfam" id="PF00048">
    <property type="entry name" value="IL8"/>
    <property type="match status" value="1"/>
</dbReference>
<dbReference type="AlphaFoldDB" id="A0A7N5JB64"/>
<organism evidence="8 9">
    <name type="scientific">Ailuropoda melanoleuca</name>
    <name type="common">Giant panda</name>
    <dbReference type="NCBI Taxonomy" id="9646"/>
    <lineage>
        <taxon>Eukaryota</taxon>
        <taxon>Metazoa</taxon>
        <taxon>Chordata</taxon>
        <taxon>Craniata</taxon>
        <taxon>Vertebrata</taxon>
        <taxon>Euteleostomi</taxon>
        <taxon>Mammalia</taxon>
        <taxon>Eutheria</taxon>
        <taxon>Laurasiatheria</taxon>
        <taxon>Carnivora</taxon>
        <taxon>Caniformia</taxon>
        <taxon>Ursidae</taxon>
        <taxon>Ailuropoda</taxon>
    </lineage>
</organism>
<dbReference type="PANTHER" id="PTHR12015:SF110">
    <property type="entry name" value="C-C MOTIF CHEMOKINE 14"/>
    <property type="match status" value="1"/>
</dbReference>
<evidence type="ECO:0000256" key="4">
    <source>
        <dbReference type="ARBA" id="ARBA00023198"/>
    </source>
</evidence>
<evidence type="ECO:0000313" key="8">
    <source>
        <dbReference type="Ensembl" id="ENSAMEP00000022811.1"/>
    </source>
</evidence>
<reference evidence="8" key="2">
    <citation type="submission" date="2025-08" db="UniProtKB">
        <authorList>
            <consortium name="Ensembl"/>
        </authorList>
    </citation>
    <scope>IDENTIFICATION</scope>
</reference>
<protein>
    <submittedName>
        <fullName evidence="8">C-C motif chemokine 14-like</fullName>
    </submittedName>
</protein>
<dbReference type="CDD" id="cd00272">
    <property type="entry name" value="Chemokine_CC"/>
    <property type="match status" value="1"/>
</dbReference>
<dbReference type="GO" id="GO:0030335">
    <property type="term" value="P:positive regulation of cell migration"/>
    <property type="evidence" value="ECO:0007669"/>
    <property type="project" value="TreeGrafter"/>
</dbReference>
<keyword evidence="6" id="KW-0472">Membrane</keyword>
<evidence type="ECO:0000256" key="5">
    <source>
        <dbReference type="SAM" id="MobiDB-lite"/>
    </source>
</evidence>
<evidence type="ECO:0000256" key="6">
    <source>
        <dbReference type="SAM" id="Phobius"/>
    </source>
</evidence>
<feature type="region of interest" description="Disordered" evidence="5">
    <location>
        <begin position="61"/>
        <end position="86"/>
    </location>
</feature>